<dbReference type="Gene3D" id="1.10.150.390">
    <property type="match status" value="1"/>
</dbReference>
<dbReference type="FunFam" id="1.10.132.30:FF:000001">
    <property type="entry name" value="DNA-directed RNA polymerase subunit"/>
    <property type="match status" value="1"/>
</dbReference>
<comment type="subcellular location">
    <subcellularLocation>
        <location evidence="1">Nucleus</location>
    </subcellularLocation>
</comment>
<evidence type="ECO:0000313" key="17">
    <source>
        <dbReference type="EMBL" id="CAE0606833.1"/>
    </source>
</evidence>
<evidence type="ECO:0000256" key="1">
    <source>
        <dbReference type="ARBA" id="ARBA00004123"/>
    </source>
</evidence>
<comment type="similarity">
    <text evidence="2">Belongs to the RNA polymerase beta' chain family. RpoC1 subfamily.</text>
</comment>
<dbReference type="SUPFAM" id="SSF64484">
    <property type="entry name" value="beta and beta-prime subunits of DNA dependent RNA-polymerase"/>
    <property type="match status" value="1"/>
</dbReference>
<feature type="domain" description="RNA polymerase N-terminal" evidence="16">
    <location>
        <begin position="252"/>
        <end position="557"/>
    </location>
</feature>
<proteinExistence type="inferred from homology"/>
<dbReference type="GO" id="GO:0003677">
    <property type="term" value="F:DNA binding"/>
    <property type="evidence" value="ECO:0007669"/>
    <property type="project" value="InterPro"/>
</dbReference>
<keyword evidence="8" id="KW-0862">Zinc</keyword>
<dbReference type="Gene3D" id="1.10.274.100">
    <property type="entry name" value="RNA polymerase Rpb1, domain 3"/>
    <property type="match status" value="1"/>
</dbReference>
<dbReference type="CDD" id="cd02736">
    <property type="entry name" value="RNAP_III_Rpc1_C"/>
    <property type="match status" value="1"/>
</dbReference>
<keyword evidence="4 14" id="KW-0240">DNA-directed RNA polymerase</keyword>
<dbReference type="FunFam" id="3.30.1490.180:FF:000002">
    <property type="entry name" value="DNA-directed RNA polymerase subunit"/>
    <property type="match status" value="1"/>
</dbReference>
<dbReference type="Pfam" id="PF05000">
    <property type="entry name" value="RNA_pol_Rpb1_4"/>
    <property type="match status" value="1"/>
</dbReference>
<protein>
    <recommendedName>
        <fullName evidence="14">DNA-directed RNA polymerase subunit</fullName>
        <ecNumber evidence="14">2.7.7.6</ecNumber>
    </recommendedName>
</protein>
<dbReference type="Gene3D" id="2.40.40.20">
    <property type="match status" value="1"/>
</dbReference>
<keyword evidence="10 14" id="KW-0804">Transcription</keyword>
<dbReference type="InterPro" id="IPR015700">
    <property type="entry name" value="RPC1"/>
</dbReference>
<accession>A0A7S3U917</accession>
<evidence type="ECO:0000256" key="13">
    <source>
        <dbReference type="ARBA" id="ARBA00058108"/>
    </source>
</evidence>
<keyword evidence="9" id="KW-0460">Magnesium</keyword>
<keyword evidence="6 14" id="KW-0548">Nucleotidyltransferase</keyword>
<gene>
    <name evidence="17" type="ORF">PSAL00342_LOCUS649</name>
</gene>
<evidence type="ECO:0000256" key="7">
    <source>
        <dbReference type="ARBA" id="ARBA00022723"/>
    </source>
</evidence>
<keyword evidence="5 14" id="KW-0808">Transferase</keyword>
<evidence type="ECO:0000256" key="5">
    <source>
        <dbReference type="ARBA" id="ARBA00022679"/>
    </source>
</evidence>
<keyword evidence="11" id="KW-0539">Nucleus</keyword>
<dbReference type="FunFam" id="4.10.860.120:FF:000004">
    <property type="entry name" value="DNA-directed RNA polymerase subunit"/>
    <property type="match status" value="1"/>
</dbReference>
<feature type="compositionally biased region" description="Basic and acidic residues" evidence="15">
    <location>
        <begin position="1"/>
        <end position="17"/>
    </location>
</feature>
<name>A0A7S3U917_9CHLO</name>
<evidence type="ECO:0000256" key="11">
    <source>
        <dbReference type="ARBA" id="ARBA00023242"/>
    </source>
</evidence>
<dbReference type="GO" id="GO:0003899">
    <property type="term" value="F:DNA-directed RNA polymerase activity"/>
    <property type="evidence" value="ECO:0007669"/>
    <property type="project" value="UniProtKB-EC"/>
</dbReference>
<dbReference type="Pfam" id="PF04998">
    <property type="entry name" value="RNA_pol_Rpb1_5"/>
    <property type="match status" value="1"/>
</dbReference>
<evidence type="ECO:0000256" key="6">
    <source>
        <dbReference type="ARBA" id="ARBA00022695"/>
    </source>
</evidence>
<dbReference type="Pfam" id="PF00623">
    <property type="entry name" value="RNA_pol_Rpb1_2"/>
    <property type="match status" value="1"/>
</dbReference>
<evidence type="ECO:0000256" key="2">
    <source>
        <dbReference type="ARBA" id="ARBA00007207"/>
    </source>
</evidence>
<dbReference type="FunFam" id="1.10.274.100:FF:000008">
    <property type="entry name" value="DNA-directed RNA polymerase subunit"/>
    <property type="match status" value="1"/>
</dbReference>
<evidence type="ECO:0000256" key="9">
    <source>
        <dbReference type="ARBA" id="ARBA00022842"/>
    </source>
</evidence>
<dbReference type="InterPro" id="IPR035697">
    <property type="entry name" value="RNAP_III_RPC1_N"/>
</dbReference>
<evidence type="ECO:0000259" key="16">
    <source>
        <dbReference type="SMART" id="SM00663"/>
    </source>
</evidence>
<dbReference type="PANTHER" id="PTHR48446:SF1">
    <property type="entry name" value="DNA-DIRECTED RNA POLYMERASE SUBUNIT BETA' N-TERMINAL SECTION"/>
    <property type="match status" value="1"/>
</dbReference>
<dbReference type="Gene3D" id="3.30.1490.180">
    <property type="entry name" value="RNA polymerase ii"/>
    <property type="match status" value="1"/>
</dbReference>
<organism evidence="17">
    <name type="scientific">Picocystis salinarum</name>
    <dbReference type="NCBI Taxonomy" id="88271"/>
    <lineage>
        <taxon>Eukaryota</taxon>
        <taxon>Viridiplantae</taxon>
        <taxon>Chlorophyta</taxon>
        <taxon>Picocystophyceae</taxon>
        <taxon>Picocystales</taxon>
        <taxon>Picocystaceae</taxon>
        <taxon>Picocystis</taxon>
    </lineage>
</organism>
<comment type="catalytic activity">
    <reaction evidence="12 14">
        <text>RNA(n) + a ribonucleoside 5'-triphosphate = RNA(n+1) + diphosphate</text>
        <dbReference type="Rhea" id="RHEA:21248"/>
        <dbReference type="Rhea" id="RHEA-COMP:14527"/>
        <dbReference type="Rhea" id="RHEA-COMP:17342"/>
        <dbReference type="ChEBI" id="CHEBI:33019"/>
        <dbReference type="ChEBI" id="CHEBI:61557"/>
        <dbReference type="ChEBI" id="CHEBI:140395"/>
        <dbReference type="EC" id="2.7.7.6"/>
    </reaction>
</comment>
<keyword evidence="7" id="KW-0479">Metal-binding</keyword>
<dbReference type="Gene3D" id="6.20.50.80">
    <property type="match status" value="1"/>
</dbReference>
<dbReference type="CDD" id="cd02583">
    <property type="entry name" value="RNAP_III_RPC1_N"/>
    <property type="match status" value="1"/>
</dbReference>
<dbReference type="GO" id="GO:0046872">
    <property type="term" value="F:metal ion binding"/>
    <property type="evidence" value="ECO:0007669"/>
    <property type="project" value="UniProtKB-KW"/>
</dbReference>
<dbReference type="GO" id="GO:0000428">
    <property type="term" value="C:DNA-directed RNA polymerase complex"/>
    <property type="evidence" value="ECO:0007669"/>
    <property type="project" value="UniProtKB-KW"/>
</dbReference>
<evidence type="ECO:0000256" key="8">
    <source>
        <dbReference type="ARBA" id="ARBA00022833"/>
    </source>
</evidence>
<dbReference type="InterPro" id="IPR006592">
    <property type="entry name" value="RNA_pol_N"/>
</dbReference>
<dbReference type="FunFam" id="2.40.40.20:FF:000019">
    <property type="entry name" value="DNA-directed RNA polymerase II subunit RPB1"/>
    <property type="match status" value="1"/>
</dbReference>
<dbReference type="Gene3D" id="4.10.860.120">
    <property type="entry name" value="RNA polymerase II, clamp domain"/>
    <property type="match status" value="1"/>
</dbReference>
<dbReference type="Gene3D" id="6.10.250.2940">
    <property type="match status" value="1"/>
</dbReference>
<dbReference type="InterPro" id="IPR007080">
    <property type="entry name" value="RNA_pol_Rpb1_1"/>
</dbReference>
<dbReference type="Pfam" id="PF04997">
    <property type="entry name" value="RNA_pol_Rpb1_1"/>
    <property type="match status" value="1"/>
</dbReference>
<dbReference type="FunFam" id="1.10.150.390:FF:000004">
    <property type="entry name" value="DNA-directed RNA polymerase subunit"/>
    <property type="match status" value="1"/>
</dbReference>
<dbReference type="InterPro" id="IPR044893">
    <property type="entry name" value="RNA_pol_Rpb1_clamp_domain"/>
</dbReference>
<dbReference type="Gene3D" id="1.10.132.30">
    <property type="match status" value="1"/>
</dbReference>
<evidence type="ECO:0000256" key="3">
    <source>
        <dbReference type="ARBA" id="ARBA00011206"/>
    </source>
</evidence>
<dbReference type="InterPro" id="IPR042102">
    <property type="entry name" value="RNA_pol_Rpb1_3_sf"/>
</dbReference>
<sequence>MRWDQAKPRHEGNKRTFEDEEAPRKIRSIQFGLMSGQEVEKMAELEVKDRTLFQMPERTPMPEGVLDARMGTSDKKGECKTCGGSLTDCAGHYGYVQLELPVFHIGYFKTVLAILQCICKSCASLMLSEEDKRNYLRKFRNPKVEFLQKRGMFKRIADKCKRLRICPACGEVNGFVRKVGGSFRIVHDKFAKNLALLDNFKGEFKEAVKHNENIAPLLNRVQDDLNPIRVLGLLRRITPEDCELLDLAGRPEHLITTHIPVPPVCIRPSVALESAAGSNEDDITMKLAQIVEVNNVVRQGVEKGLAISNLMENWDFLQMQCAMYINSEMPGLPLAYQPTGKPLRGFVQRLKGKQGRFRGNLSGKRVDFSSRTVISPDPNLSIDEVAIPYHVAETLTYPEKVTRYNIEKLRERVINGMEKHPGANFVYSDPDRKWYLKYCDRERVAAELRYGDVVDRHLEDGDVVLFNRQPSLHKMSIMAHRVRVMPWKTFRFNECVCAPYNADFDGDEMNLHVLQTEEARAEALSLMGVSQNLCTPKNGEILVSATQDFLTCSYLLTRKDRFFTRAEFAELCCFMGDAEEHVELPGPAILKPVELWTGKQLFGMIIRPNKKWDTVVTFQLEERMYSNNGECMCINDGYVLFMESELLCGQLGKKTLGGGKVGLFSVLSNDCHASAAAACMNRLAKLSARWIGNLGFSIGIDDVSPSHSLDQAKEEQVGLGYYACHNHISLFKKGELSLQPGCNAEQTLEAVVTGELNKIREEVAQVCMRELHWYNSALIMSQCGSKGSPINISQMVACVGQQTVSGERVPNGFSSRTLPHFYPFTKAPDAKGFVANSFYSGLTPTEFFFHTMAGREGLVDTAVKTAETGYMSRRLMKALEDLSSQYDGTVRNSTGGIVQLVYGDDGLDPVHMEGTKGEPVNFTRVLLNVRTNFPPNNAKPWSEQEMKNTIEEYIAAIGNRKGAKATETFLEAMRVFLMAEADKAQLARAKFGLSSSKTNRRKMHLEKAAMLVNGLTEEQIKEFVEECHYKFQRKAIEPGSAVGAVGAQSIGEPGTQMTLKTFHFAGVASMNVTLGVPRIKEIINASKNISTPIMKVELVCNDSLRSARIVKGRIEKTLLGEVSKCIRTVLDPGGAYIEVLLSKDTIEKLQLDVDSVTVARSVISAPKLKVKVHHITVVHKYKLSIACPVEDRNGMFFFLQYLERTLPKVIVKGIPAVERAVINDCGGGRYNLLVEGTDMLSVMNTEGVLATHSTSNHVMEIERTLGIEAARKSIMDEVQYTMQQHGMSIDTRHAMLLADVMTYKGEVLGITRNGIAKMKDSVLMLASFEKTTDHLFDAALHGRQDEIVGVSECIIMGIPIQLGTGSFQLGYETPRGCSVTTGPPPLLL</sequence>
<dbReference type="GO" id="GO:0006351">
    <property type="term" value="P:DNA-templated transcription"/>
    <property type="evidence" value="ECO:0007669"/>
    <property type="project" value="InterPro"/>
</dbReference>
<dbReference type="EC" id="2.7.7.6" evidence="14"/>
<evidence type="ECO:0000256" key="4">
    <source>
        <dbReference type="ARBA" id="ARBA00022478"/>
    </source>
</evidence>
<dbReference type="InterPro" id="IPR007066">
    <property type="entry name" value="RNA_pol_Rpb1_3"/>
</dbReference>
<dbReference type="InterPro" id="IPR007083">
    <property type="entry name" value="RNA_pol_Rpb1_4"/>
</dbReference>
<feature type="region of interest" description="Disordered" evidence="15">
    <location>
        <begin position="1"/>
        <end position="21"/>
    </location>
</feature>
<dbReference type="EMBL" id="HBIS01000754">
    <property type="protein sequence ID" value="CAE0606833.1"/>
    <property type="molecule type" value="Transcribed_RNA"/>
</dbReference>
<evidence type="ECO:0000256" key="15">
    <source>
        <dbReference type="SAM" id="MobiDB-lite"/>
    </source>
</evidence>
<evidence type="ECO:0000256" key="12">
    <source>
        <dbReference type="ARBA" id="ARBA00048552"/>
    </source>
</evidence>
<dbReference type="GO" id="GO:0005634">
    <property type="term" value="C:nucleus"/>
    <property type="evidence" value="ECO:0007669"/>
    <property type="project" value="UniProtKB-SubCell"/>
</dbReference>
<dbReference type="PANTHER" id="PTHR48446">
    <property type="entry name" value="DNA-DIRECTED RNA POLYMERASE SUBUNIT BETA' N-TERMINAL SECTION"/>
    <property type="match status" value="1"/>
</dbReference>
<dbReference type="InterPro" id="IPR038120">
    <property type="entry name" value="Rpb1_funnel_sf"/>
</dbReference>
<comment type="subunit">
    <text evidence="3">Component of the RNA polymerase III (Pol III) complex consisting of 17 subunits.</text>
</comment>
<dbReference type="SMART" id="SM00663">
    <property type="entry name" value="RPOLA_N"/>
    <property type="match status" value="1"/>
</dbReference>
<dbReference type="Pfam" id="PF04983">
    <property type="entry name" value="RNA_pol_Rpb1_3"/>
    <property type="match status" value="1"/>
</dbReference>
<dbReference type="InterPro" id="IPR035698">
    <property type="entry name" value="RNAP_III_Rpc1_C"/>
</dbReference>
<dbReference type="InterPro" id="IPR007081">
    <property type="entry name" value="RNA_pol_Rpb1_5"/>
</dbReference>
<dbReference type="NCBIfam" id="NF006336">
    <property type="entry name" value="PRK08566.1"/>
    <property type="match status" value="1"/>
</dbReference>
<evidence type="ECO:0000256" key="10">
    <source>
        <dbReference type="ARBA" id="ARBA00023163"/>
    </source>
</evidence>
<evidence type="ECO:0000256" key="14">
    <source>
        <dbReference type="RuleBase" id="RU004279"/>
    </source>
</evidence>
<dbReference type="InterPro" id="IPR000722">
    <property type="entry name" value="RNA_pol_asu"/>
</dbReference>
<comment type="function">
    <text evidence="13">DNA-dependent RNA polymerase catalyzes the transcription of DNA into RNA using the four ribonucleoside triphosphates as substrates. Largest and catalytic core component of RNA polymerase III which synthesizes small RNAs, such as 5S rRNA and tRNAs. Forms the polymerase active center together with the second largest subunit. A single-stranded DNA template strand of the promoter is positioned within the central active site cleft of Pol III. A bridging helix emanates from RPC1 and crosses the cleft near the catalytic site and is thought to promote translocation of Pol III by acting as a ratchet that moves the RNA-DNA hybrid through the active site by switching from straight to bent conformations at each step of nucleotide addition.</text>
</comment>
<reference evidence="17" key="1">
    <citation type="submission" date="2021-01" db="EMBL/GenBank/DDBJ databases">
        <authorList>
            <person name="Corre E."/>
            <person name="Pelletier E."/>
            <person name="Niang G."/>
            <person name="Scheremetjew M."/>
            <person name="Finn R."/>
            <person name="Kale V."/>
            <person name="Holt S."/>
            <person name="Cochrane G."/>
            <person name="Meng A."/>
            <person name="Brown T."/>
            <person name="Cohen L."/>
        </authorList>
    </citation>
    <scope>NUCLEOTIDE SEQUENCE</scope>
    <source>
        <strain evidence="17">CCMP1897</strain>
    </source>
</reference>